<evidence type="ECO:0000256" key="1">
    <source>
        <dbReference type="ARBA" id="ARBA00004370"/>
    </source>
</evidence>
<evidence type="ECO:0000256" key="4">
    <source>
        <dbReference type="ARBA" id="ARBA00022989"/>
    </source>
</evidence>
<feature type="transmembrane region" description="Helical" evidence="6">
    <location>
        <begin position="213"/>
        <end position="232"/>
    </location>
</feature>
<comment type="subcellular location">
    <subcellularLocation>
        <location evidence="1">Membrane</location>
    </subcellularLocation>
</comment>
<keyword evidence="5 6" id="KW-0472">Membrane</keyword>
<evidence type="ECO:0000256" key="5">
    <source>
        <dbReference type="ARBA" id="ARBA00023136"/>
    </source>
</evidence>
<dbReference type="InterPro" id="IPR013057">
    <property type="entry name" value="AA_transpt_TM"/>
</dbReference>
<dbReference type="EMBL" id="CAKKNE010000004">
    <property type="protein sequence ID" value="CAH0374922.1"/>
    <property type="molecule type" value="Genomic_DNA"/>
</dbReference>
<keyword evidence="2" id="KW-0813">Transport</keyword>
<name>A0A8J2SVY2_9STRA</name>
<protein>
    <recommendedName>
        <fullName evidence="7">Amino acid transporter transmembrane domain-containing protein</fullName>
    </recommendedName>
</protein>
<feature type="transmembrane region" description="Helical" evidence="6">
    <location>
        <begin position="155"/>
        <end position="176"/>
    </location>
</feature>
<dbReference type="OrthoDB" id="40134at2759"/>
<organism evidence="8 9">
    <name type="scientific">Pelagomonas calceolata</name>
    <dbReference type="NCBI Taxonomy" id="35677"/>
    <lineage>
        <taxon>Eukaryota</taxon>
        <taxon>Sar</taxon>
        <taxon>Stramenopiles</taxon>
        <taxon>Ochrophyta</taxon>
        <taxon>Pelagophyceae</taxon>
        <taxon>Pelagomonadales</taxon>
        <taxon>Pelagomonadaceae</taxon>
        <taxon>Pelagomonas</taxon>
    </lineage>
</organism>
<evidence type="ECO:0000259" key="7">
    <source>
        <dbReference type="Pfam" id="PF01490"/>
    </source>
</evidence>
<evidence type="ECO:0000313" key="8">
    <source>
        <dbReference type="EMBL" id="CAH0374922.1"/>
    </source>
</evidence>
<gene>
    <name evidence="8" type="ORF">PECAL_4P22350</name>
</gene>
<reference evidence="8" key="1">
    <citation type="submission" date="2021-11" db="EMBL/GenBank/DDBJ databases">
        <authorList>
            <consortium name="Genoscope - CEA"/>
            <person name="William W."/>
        </authorList>
    </citation>
    <scope>NUCLEOTIDE SEQUENCE</scope>
</reference>
<evidence type="ECO:0000313" key="9">
    <source>
        <dbReference type="Proteomes" id="UP000789595"/>
    </source>
</evidence>
<dbReference type="Pfam" id="PF01490">
    <property type="entry name" value="Aa_trans"/>
    <property type="match status" value="1"/>
</dbReference>
<dbReference type="Proteomes" id="UP000789595">
    <property type="component" value="Unassembled WGS sequence"/>
</dbReference>
<feature type="domain" description="Amino acid transporter transmembrane" evidence="7">
    <location>
        <begin position="59"/>
        <end position="277"/>
    </location>
</feature>
<dbReference type="AlphaFoldDB" id="A0A8J2SVY2"/>
<dbReference type="PANTHER" id="PTHR48017">
    <property type="entry name" value="OS05G0424000 PROTEIN-RELATED"/>
    <property type="match status" value="1"/>
</dbReference>
<evidence type="ECO:0000256" key="3">
    <source>
        <dbReference type="ARBA" id="ARBA00022692"/>
    </source>
</evidence>
<keyword evidence="9" id="KW-1185">Reference proteome</keyword>
<evidence type="ECO:0000256" key="2">
    <source>
        <dbReference type="ARBA" id="ARBA00022448"/>
    </source>
</evidence>
<accession>A0A8J2SVY2</accession>
<keyword evidence="3 6" id="KW-0812">Transmembrane</keyword>
<keyword evidence="4 6" id="KW-1133">Transmembrane helix</keyword>
<feature type="transmembrane region" description="Helical" evidence="6">
    <location>
        <begin position="188"/>
        <end position="206"/>
    </location>
</feature>
<evidence type="ECO:0000256" key="6">
    <source>
        <dbReference type="SAM" id="Phobius"/>
    </source>
</evidence>
<dbReference type="GO" id="GO:0016020">
    <property type="term" value="C:membrane"/>
    <property type="evidence" value="ECO:0007669"/>
    <property type="project" value="UniProtKB-SubCell"/>
</dbReference>
<sequence>MSSADIAACFPSEHDSLLGTDVESRRRSSKPFYLSRSSLETREKAQGGLAGWWARFGEGGTIFDAFLMEASQQVGQSLLTLPWAFSLMGYGWAITSLLGLSLISMWTQHLLIALHAEYRMRLAQDKEHPRHGDEDYIASYHEVFGYLMNKWWGRFSVVIVFLALLGLTVAQILSTASNLYLLNESLPTRTYAIICGAVFSLLSFLPTFRHYRLFVLVGLIATFYTACARRIAGFLTFNAISRGPNGGVSHDSPTRKQKFFTGFSDLLFMFGGHTAAIEKADATGSA</sequence>
<proteinExistence type="predicted"/>
<comment type="caution">
    <text evidence="8">The sequence shown here is derived from an EMBL/GenBank/DDBJ whole genome shotgun (WGS) entry which is preliminary data.</text>
</comment>
<feature type="transmembrane region" description="Helical" evidence="6">
    <location>
        <begin position="90"/>
        <end position="114"/>
    </location>
</feature>